<dbReference type="GO" id="GO:0004792">
    <property type="term" value="F:thiosulfate-cyanide sulfurtransferase activity"/>
    <property type="evidence" value="ECO:0007669"/>
    <property type="project" value="TreeGrafter"/>
</dbReference>
<dbReference type="AlphaFoldDB" id="A0A848NBW9"/>
<keyword evidence="2" id="KW-0548">Nucleotidyltransferase</keyword>
<evidence type="ECO:0000313" key="3">
    <source>
        <dbReference type="Proteomes" id="UP000548067"/>
    </source>
</evidence>
<evidence type="ECO:0000259" key="1">
    <source>
        <dbReference type="Pfam" id="PF00899"/>
    </source>
</evidence>
<dbReference type="SUPFAM" id="SSF69572">
    <property type="entry name" value="Activating enzymes of the ubiquitin-like proteins"/>
    <property type="match status" value="1"/>
</dbReference>
<dbReference type="PANTHER" id="PTHR10953:SF102">
    <property type="entry name" value="ADENYLYLTRANSFERASE AND SULFURTRANSFERASE MOCS3"/>
    <property type="match status" value="1"/>
</dbReference>
<dbReference type="GO" id="GO:0016779">
    <property type="term" value="F:nucleotidyltransferase activity"/>
    <property type="evidence" value="ECO:0007669"/>
    <property type="project" value="UniProtKB-KW"/>
</dbReference>
<organism evidence="2 3">
    <name type="scientific">Chryseobacterium aquaticum</name>
    <dbReference type="NCBI Taxonomy" id="452084"/>
    <lineage>
        <taxon>Bacteria</taxon>
        <taxon>Pseudomonadati</taxon>
        <taxon>Bacteroidota</taxon>
        <taxon>Flavobacteriia</taxon>
        <taxon>Flavobacteriales</taxon>
        <taxon>Weeksellaceae</taxon>
        <taxon>Chryseobacterium group</taxon>
        <taxon>Chryseobacterium</taxon>
    </lineage>
</organism>
<dbReference type="InterPro" id="IPR035985">
    <property type="entry name" value="Ubiquitin-activating_enz"/>
</dbReference>
<dbReference type="GO" id="GO:0008641">
    <property type="term" value="F:ubiquitin-like modifier activating enzyme activity"/>
    <property type="evidence" value="ECO:0007669"/>
    <property type="project" value="InterPro"/>
</dbReference>
<dbReference type="InterPro" id="IPR000594">
    <property type="entry name" value="ThiF_NAD_FAD-bd"/>
</dbReference>
<reference evidence="2 3" key="1">
    <citation type="submission" date="2020-04" db="EMBL/GenBank/DDBJ databases">
        <title>Genome analysis and antimicrobial resistance characteristics of Chryseobacterium aquaticum isolated from farmed salmonids.</title>
        <authorList>
            <person name="Saticioglu I.B."/>
            <person name="Duman M."/>
            <person name="Altun S."/>
        </authorList>
    </citation>
    <scope>NUCLEOTIDE SEQUENCE [LARGE SCALE GENOMIC DNA]</scope>
    <source>
        <strain evidence="2 3">C-174</strain>
    </source>
</reference>
<sequence length="310" mass="35039">MDYSRIEPSVDMGLVRASHIVIVGAGGSYSLATSLARTGIGKLTVLDFDTVEETNIVRQGYNQSDIGHYKVVALGQEIKSINPEIEYSGIPKNFLEMNDEELDAIFSKADLLLFLTDSFKAQAMGNILALRYNKPAIWSGWYEGSRTAELFFQVPDYTTACFRCACSSRYLANEKEEVKASSNSNTIFHSMLLDSFIGMLSLSILHRSKNGFVSPFDLGLRKCNEFEKFWKGMLDKNDQVHYNFFQFKAHPFGGNILFDKAYEHLNGNAQNFISYWQKADAELKVNGYDYDCPDCNGLLHNKIHSNKDNQ</sequence>
<dbReference type="PANTHER" id="PTHR10953">
    <property type="entry name" value="UBIQUITIN-ACTIVATING ENZYME E1"/>
    <property type="match status" value="1"/>
</dbReference>
<name>A0A848NBW9_9FLAO</name>
<dbReference type="Proteomes" id="UP000548067">
    <property type="component" value="Unassembled WGS sequence"/>
</dbReference>
<keyword evidence="2" id="KW-0808">Transferase</keyword>
<dbReference type="Gene3D" id="3.40.50.720">
    <property type="entry name" value="NAD(P)-binding Rossmann-like Domain"/>
    <property type="match status" value="1"/>
</dbReference>
<gene>
    <name evidence="2" type="ORF">HIO71_12275</name>
</gene>
<accession>A0A848NBW9</accession>
<evidence type="ECO:0000313" key="2">
    <source>
        <dbReference type="EMBL" id="NMR34963.1"/>
    </source>
</evidence>
<dbReference type="GO" id="GO:0005737">
    <property type="term" value="C:cytoplasm"/>
    <property type="evidence" value="ECO:0007669"/>
    <property type="project" value="TreeGrafter"/>
</dbReference>
<proteinExistence type="predicted"/>
<dbReference type="RefSeq" id="WP_169321695.1">
    <property type="nucleotide sequence ID" value="NZ_JABCJF010000006.1"/>
</dbReference>
<dbReference type="Pfam" id="PF00899">
    <property type="entry name" value="ThiF"/>
    <property type="match status" value="1"/>
</dbReference>
<dbReference type="InterPro" id="IPR045886">
    <property type="entry name" value="ThiF/MoeB/HesA"/>
</dbReference>
<feature type="domain" description="THIF-type NAD/FAD binding fold" evidence="1">
    <location>
        <begin position="15"/>
        <end position="181"/>
    </location>
</feature>
<protein>
    <submittedName>
        <fullName evidence="2">ThiF family adenylyltransferase</fullName>
    </submittedName>
</protein>
<dbReference type="EMBL" id="JABCJF010000006">
    <property type="protein sequence ID" value="NMR34963.1"/>
    <property type="molecule type" value="Genomic_DNA"/>
</dbReference>
<comment type="caution">
    <text evidence="2">The sequence shown here is derived from an EMBL/GenBank/DDBJ whole genome shotgun (WGS) entry which is preliminary data.</text>
</comment>